<dbReference type="InterPro" id="IPR036271">
    <property type="entry name" value="Tet_transcr_reg_TetR-rel_C_sf"/>
</dbReference>
<accession>A0A2G1QI36</accession>
<dbReference type="SUPFAM" id="SSF46689">
    <property type="entry name" value="Homeodomain-like"/>
    <property type="match status" value="1"/>
</dbReference>
<feature type="DNA-binding region" description="H-T-H motif" evidence="2">
    <location>
        <begin position="40"/>
        <end position="59"/>
    </location>
</feature>
<dbReference type="RefSeq" id="WP_099308260.1">
    <property type="nucleotide sequence ID" value="NZ_PDVP01000018.1"/>
</dbReference>
<evidence type="ECO:0000256" key="1">
    <source>
        <dbReference type="ARBA" id="ARBA00023125"/>
    </source>
</evidence>
<dbReference type="InterPro" id="IPR009057">
    <property type="entry name" value="Homeodomain-like_sf"/>
</dbReference>
<evidence type="ECO:0000256" key="2">
    <source>
        <dbReference type="PROSITE-ProRule" id="PRU00335"/>
    </source>
</evidence>
<dbReference type="Gene3D" id="1.10.357.10">
    <property type="entry name" value="Tetracycline Repressor, domain 2"/>
    <property type="match status" value="1"/>
</dbReference>
<dbReference type="GO" id="GO:0003700">
    <property type="term" value="F:DNA-binding transcription factor activity"/>
    <property type="evidence" value="ECO:0007669"/>
    <property type="project" value="TreeGrafter"/>
</dbReference>
<dbReference type="PANTHER" id="PTHR30055">
    <property type="entry name" value="HTH-TYPE TRANSCRIPTIONAL REGULATOR RUTR"/>
    <property type="match status" value="1"/>
</dbReference>
<feature type="domain" description="HTH tetR-type" evidence="3">
    <location>
        <begin position="17"/>
        <end position="77"/>
    </location>
</feature>
<dbReference type="PROSITE" id="PS50977">
    <property type="entry name" value="HTH_TETR_2"/>
    <property type="match status" value="1"/>
</dbReference>
<dbReference type="InterPro" id="IPR001647">
    <property type="entry name" value="HTH_TetR"/>
</dbReference>
<dbReference type="EMBL" id="PDVP01000018">
    <property type="protein sequence ID" value="PHP65114.1"/>
    <property type="molecule type" value="Genomic_DNA"/>
</dbReference>
<dbReference type="PRINTS" id="PR00455">
    <property type="entry name" value="HTHTETR"/>
</dbReference>
<protein>
    <submittedName>
        <fullName evidence="4">TetR family transcriptional regulator</fullName>
    </submittedName>
</protein>
<keyword evidence="5" id="KW-1185">Reference proteome</keyword>
<evidence type="ECO:0000259" key="3">
    <source>
        <dbReference type="PROSITE" id="PS50977"/>
    </source>
</evidence>
<dbReference type="PANTHER" id="PTHR30055:SF235">
    <property type="entry name" value="TRANSCRIPTIONAL REGULATORY PROTEIN"/>
    <property type="match status" value="1"/>
</dbReference>
<dbReference type="InterPro" id="IPR041586">
    <property type="entry name" value="PsrA_TetR_C"/>
</dbReference>
<dbReference type="Pfam" id="PF17939">
    <property type="entry name" value="TetR_C_30"/>
    <property type="match status" value="1"/>
</dbReference>
<dbReference type="Proteomes" id="UP000221168">
    <property type="component" value="Unassembled WGS sequence"/>
</dbReference>
<name>A0A2G1QI36_9HYPH</name>
<dbReference type="Pfam" id="PF00440">
    <property type="entry name" value="TetR_N"/>
    <property type="match status" value="1"/>
</dbReference>
<dbReference type="OrthoDB" id="2356263at2"/>
<dbReference type="InterPro" id="IPR050109">
    <property type="entry name" value="HTH-type_TetR-like_transc_reg"/>
</dbReference>
<keyword evidence="1 2" id="KW-0238">DNA-binding</keyword>
<evidence type="ECO:0000313" key="4">
    <source>
        <dbReference type="EMBL" id="PHP65114.1"/>
    </source>
</evidence>
<dbReference type="SUPFAM" id="SSF48498">
    <property type="entry name" value="Tetracyclin repressor-like, C-terminal domain"/>
    <property type="match status" value="1"/>
</dbReference>
<sequence length="229" mass="24706">MTVQGKQREDGRVLRGEATRERVLDAAERLFADHGFDAVSIRQIAQEAEVTLGVVGFHSGSKEALFSTILKRRVDLLSAGRQAALDRLLAEKGRGAMTVHDLMAAYINPYIDFASAGDPQWLAYARLIAHTAGDSRWYPAVRDLYDPMAMVYLAELEAVYPEAPREKLAAALVMSVAAMLSTVASTTRMAALATGGDDLPAADTGERLARHRETLIAFCAGGIERAAAS</sequence>
<dbReference type="GO" id="GO:0000976">
    <property type="term" value="F:transcription cis-regulatory region binding"/>
    <property type="evidence" value="ECO:0007669"/>
    <property type="project" value="TreeGrafter"/>
</dbReference>
<comment type="caution">
    <text evidence="4">The sequence shown here is derived from an EMBL/GenBank/DDBJ whole genome shotgun (WGS) entry which is preliminary data.</text>
</comment>
<proteinExistence type="predicted"/>
<gene>
    <name evidence="4" type="ORF">CSC94_20555</name>
</gene>
<reference evidence="4 5" key="1">
    <citation type="submission" date="2017-10" db="EMBL/GenBank/DDBJ databases">
        <title>Sedimentibacterium mangrovi gen. nov., sp. nov., a novel member of family Phyllobacteriacea isolated from mangrove sediment.</title>
        <authorList>
            <person name="Liao H."/>
            <person name="Tian Y."/>
        </authorList>
    </citation>
    <scope>NUCLEOTIDE SEQUENCE [LARGE SCALE GENOMIC DNA]</scope>
    <source>
        <strain evidence="4 5">X9-2-2</strain>
    </source>
</reference>
<dbReference type="AlphaFoldDB" id="A0A2G1QI36"/>
<organism evidence="4 5">
    <name type="scientific">Zhengella mangrovi</name>
    <dbReference type="NCBI Taxonomy" id="1982044"/>
    <lineage>
        <taxon>Bacteria</taxon>
        <taxon>Pseudomonadati</taxon>
        <taxon>Pseudomonadota</taxon>
        <taxon>Alphaproteobacteria</taxon>
        <taxon>Hyphomicrobiales</taxon>
        <taxon>Notoacmeibacteraceae</taxon>
        <taxon>Zhengella</taxon>
    </lineage>
</organism>
<evidence type="ECO:0000313" key="5">
    <source>
        <dbReference type="Proteomes" id="UP000221168"/>
    </source>
</evidence>